<dbReference type="EMBL" id="CAMKVN010007621">
    <property type="protein sequence ID" value="CAI2191683.1"/>
    <property type="molecule type" value="Genomic_DNA"/>
</dbReference>
<evidence type="ECO:0000313" key="1">
    <source>
        <dbReference type="EMBL" id="CAI2191683.1"/>
    </source>
</evidence>
<comment type="caution">
    <text evidence="1">The sequence shown here is derived from an EMBL/GenBank/DDBJ whole genome shotgun (WGS) entry which is preliminary data.</text>
</comment>
<name>A0A9W4T431_9GLOM</name>
<gene>
    <name evidence="1" type="ORF">FWILDA_LOCUS15194</name>
</gene>
<evidence type="ECO:0000313" key="2">
    <source>
        <dbReference type="Proteomes" id="UP001153678"/>
    </source>
</evidence>
<proteinExistence type="predicted"/>
<sequence length="49" mass="5558">HLKESIKRKFHDYGFDLAIIPDAADDTGQIAAGSVVMGHFWDMAWNIRI</sequence>
<protein>
    <submittedName>
        <fullName evidence="1">1643_t:CDS:1</fullName>
    </submittedName>
</protein>
<feature type="non-terminal residue" evidence="1">
    <location>
        <position position="49"/>
    </location>
</feature>
<dbReference type="AlphaFoldDB" id="A0A9W4T431"/>
<accession>A0A9W4T431</accession>
<reference evidence="1" key="1">
    <citation type="submission" date="2022-08" db="EMBL/GenBank/DDBJ databases">
        <authorList>
            <person name="Kallberg Y."/>
            <person name="Tangrot J."/>
            <person name="Rosling A."/>
        </authorList>
    </citation>
    <scope>NUCLEOTIDE SEQUENCE</scope>
    <source>
        <strain evidence="1">Wild A</strain>
    </source>
</reference>
<dbReference type="Proteomes" id="UP001153678">
    <property type="component" value="Unassembled WGS sequence"/>
</dbReference>
<organism evidence="1 2">
    <name type="scientific">Funneliformis geosporum</name>
    <dbReference type="NCBI Taxonomy" id="1117311"/>
    <lineage>
        <taxon>Eukaryota</taxon>
        <taxon>Fungi</taxon>
        <taxon>Fungi incertae sedis</taxon>
        <taxon>Mucoromycota</taxon>
        <taxon>Glomeromycotina</taxon>
        <taxon>Glomeromycetes</taxon>
        <taxon>Glomerales</taxon>
        <taxon>Glomeraceae</taxon>
        <taxon>Funneliformis</taxon>
    </lineage>
</organism>
<keyword evidence="2" id="KW-1185">Reference proteome</keyword>